<keyword evidence="2" id="KW-0808">Transferase</keyword>
<gene>
    <name evidence="5" type="ORF">LCGC14_2004620</name>
</gene>
<evidence type="ECO:0000256" key="1">
    <source>
        <dbReference type="ARBA" id="ARBA00022490"/>
    </source>
</evidence>
<dbReference type="InterPro" id="IPR003699">
    <property type="entry name" value="QueA"/>
</dbReference>
<dbReference type="GO" id="GO:0008616">
    <property type="term" value="P:tRNA queuosine(34) biosynthetic process"/>
    <property type="evidence" value="ECO:0007669"/>
    <property type="project" value="UniProtKB-KW"/>
</dbReference>
<dbReference type="Pfam" id="PF02547">
    <property type="entry name" value="Queuosine_synth"/>
    <property type="match status" value="1"/>
</dbReference>
<comment type="caution">
    <text evidence="5">The sequence shown here is derived from an EMBL/GenBank/DDBJ whole genome shotgun (WGS) entry which is preliminary data.</text>
</comment>
<evidence type="ECO:0000313" key="5">
    <source>
        <dbReference type="EMBL" id="KKL80454.1"/>
    </source>
</evidence>
<keyword evidence="3" id="KW-0949">S-adenosyl-L-methionine</keyword>
<dbReference type="AlphaFoldDB" id="A0A0F9F287"/>
<dbReference type="GO" id="GO:0051075">
    <property type="term" value="F:S-adenosylmethionine:tRNA ribosyltransferase-isomerase activity"/>
    <property type="evidence" value="ECO:0007669"/>
    <property type="project" value="TreeGrafter"/>
</dbReference>
<dbReference type="InterPro" id="IPR042118">
    <property type="entry name" value="QueA_dom1"/>
</dbReference>
<sequence length="159" mass="17939">MVILCEYGGYYRPRLFTDEVFGIMGARPALVGQTSWDMALKTSDFDYRLPEELIAQEPISPRDESRLLVLDRSTGRCGHHLFKDLPRLLRAGDLMVLNDTRVIPARFELRRLTGGRIEGLFLREESPGRWEVMLKGAGRCKAGEELSVCGAPRTRATLA</sequence>
<organism evidence="5">
    <name type="scientific">marine sediment metagenome</name>
    <dbReference type="NCBI Taxonomy" id="412755"/>
    <lineage>
        <taxon>unclassified sequences</taxon>
        <taxon>metagenomes</taxon>
        <taxon>ecological metagenomes</taxon>
    </lineage>
</organism>
<name>A0A0F9F287_9ZZZZ</name>
<reference evidence="5" key="1">
    <citation type="journal article" date="2015" name="Nature">
        <title>Complex archaea that bridge the gap between prokaryotes and eukaryotes.</title>
        <authorList>
            <person name="Spang A."/>
            <person name="Saw J.H."/>
            <person name="Jorgensen S.L."/>
            <person name="Zaremba-Niedzwiedzka K."/>
            <person name="Martijn J."/>
            <person name="Lind A.E."/>
            <person name="van Eijk R."/>
            <person name="Schleper C."/>
            <person name="Guy L."/>
            <person name="Ettema T.J."/>
        </authorList>
    </citation>
    <scope>NUCLEOTIDE SEQUENCE</scope>
</reference>
<dbReference type="PANTHER" id="PTHR30307:SF0">
    <property type="entry name" value="S-ADENOSYLMETHIONINE:TRNA RIBOSYLTRANSFERASE-ISOMERASE"/>
    <property type="match status" value="1"/>
</dbReference>
<keyword evidence="1" id="KW-0963">Cytoplasm</keyword>
<evidence type="ECO:0000256" key="3">
    <source>
        <dbReference type="ARBA" id="ARBA00022691"/>
    </source>
</evidence>
<proteinExistence type="predicted"/>
<dbReference type="Gene3D" id="3.40.1780.10">
    <property type="entry name" value="QueA-like"/>
    <property type="match status" value="1"/>
</dbReference>
<dbReference type="SUPFAM" id="SSF111337">
    <property type="entry name" value="QueA-like"/>
    <property type="match status" value="1"/>
</dbReference>
<dbReference type="InterPro" id="IPR036100">
    <property type="entry name" value="QueA_sf"/>
</dbReference>
<evidence type="ECO:0000256" key="2">
    <source>
        <dbReference type="ARBA" id="ARBA00022679"/>
    </source>
</evidence>
<dbReference type="PANTHER" id="PTHR30307">
    <property type="entry name" value="S-ADENOSYLMETHIONINE:TRNA RIBOSYLTRANSFERASE-ISOMERASE"/>
    <property type="match status" value="1"/>
</dbReference>
<dbReference type="EMBL" id="LAZR01022850">
    <property type="protein sequence ID" value="KKL80454.1"/>
    <property type="molecule type" value="Genomic_DNA"/>
</dbReference>
<keyword evidence="4" id="KW-0671">Queuosine biosynthesis</keyword>
<evidence type="ECO:0000256" key="4">
    <source>
        <dbReference type="ARBA" id="ARBA00022785"/>
    </source>
</evidence>
<evidence type="ECO:0008006" key="6">
    <source>
        <dbReference type="Google" id="ProtNLM"/>
    </source>
</evidence>
<feature type="non-terminal residue" evidence="5">
    <location>
        <position position="159"/>
    </location>
</feature>
<accession>A0A0F9F287</accession>
<protein>
    <recommendedName>
        <fullName evidence="6">S-adenosylmethionine:tRNA ribosyltransferase-isomerase</fullName>
    </recommendedName>
</protein>